<gene>
    <name evidence="2" type="ORF">DFR42_1011068</name>
</gene>
<dbReference type="AlphaFoldDB" id="A0A318JG57"/>
<dbReference type="Proteomes" id="UP000247792">
    <property type="component" value="Unassembled WGS sequence"/>
</dbReference>
<name>A0A318JG57_9BURK</name>
<accession>A0A318JG57</accession>
<feature type="domain" description="Cupin type-2" evidence="1">
    <location>
        <begin position="55"/>
        <end position="105"/>
    </location>
</feature>
<dbReference type="InterPro" id="IPR013096">
    <property type="entry name" value="Cupin_2"/>
</dbReference>
<protein>
    <recommendedName>
        <fullName evidence="1">Cupin type-2 domain-containing protein</fullName>
    </recommendedName>
</protein>
<dbReference type="InterPro" id="IPR014710">
    <property type="entry name" value="RmlC-like_jellyroll"/>
</dbReference>
<evidence type="ECO:0000259" key="1">
    <source>
        <dbReference type="Pfam" id="PF07883"/>
    </source>
</evidence>
<dbReference type="EMBL" id="QJKB01000001">
    <property type="protein sequence ID" value="PXX47487.1"/>
    <property type="molecule type" value="Genomic_DNA"/>
</dbReference>
<dbReference type="Pfam" id="PF07883">
    <property type="entry name" value="Cupin_2"/>
    <property type="match status" value="1"/>
</dbReference>
<evidence type="ECO:0000313" key="3">
    <source>
        <dbReference type="Proteomes" id="UP000247792"/>
    </source>
</evidence>
<reference evidence="2 3" key="1">
    <citation type="submission" date="2018-05" db="EMBL/GenBank/DDBJ databases">
        <title>Genomic Encyclopedia of Type Strains, Phase IV (KMG-IV): sequencing the most valuable type-strain genomes for metagenomic binning, comparative biology and taxonomic classification.</title>
        <authorList>
            <person name="Goeker M."/>
        </authorList>
    </citation>
    <scope>NUCLEOTIDE SEQUENCE [LARGE SCALE GENOMIC DNA]</scope>
    <source>
        <strain evidence="2 3">DSM 19792</strain>
    </source>
</reference>
<dbReference type="SUPFAM" id="SSF51182">
    <property type="entry name" value="RmlC-like cupins"/>
    <property type="match status" value="1"/>
</dbReference>
<keyword evidence="3" id="KW-1185">Reference proteome</keyword>
<comment type="caution">
    <text evidence="2">The sequence shown here is derived from an EMBL/GenBank/DDBJ whole genome shotgun (WGS) entry which is preliminary data.</text>
</comment>
<evidence type="ECO:0000313" key="2">
    <source>
        <dbReference type="EMBL" id="PXX47487.1"/>
    </source>
</evidence>
<dbReference type="InterPro" id="IPR011051">
    <property type="entry name" value="RmlC_Cupin_sf"/>
</dbReference>
<sequence>MKIEAQKTYVALAADGMATVLEQGPAFWILPEAEIEAYGKHWLISEFTCESDWPSWEMHPGADEFVYLLSGRADFLIELEDTVEHIHMKAGEAVLVPKGRWHTAKVFAESRMLFMTRGEGTQHKPVSKG</sequence>
<dbReference type="OrthoDB" id="512358at2"/>
<dbReference type="Gene3D" id="2.60.120.10">
    <property type="entry name" value="Jelly Rolls"/>
    <property type="match status" value="1"/>
</dbReference>
<organism evidence="2 3">
    <name type="scientific">Undibacterium pigrum</name>
    <dbReference type="NCBI Taxonomy" id="401470"/>
    <lineage>
        <taxon>Bacteria</taxon>
        <taxon>Pseudomonadati</taxon>
        <taxon>Pseudomonadota</taxon>
        <taxon>Betaproteobacteria</taxon>
        <taxon>Burkholderiales</taxon>
        <taxon>Oxalobacteraceae</taxon>
        <taxon>Undibacterium</taxon>
    </lineage>
</organism>
<dbReference type="RefSeq" id="WP_110253854.1">
    <property type="nucleotide sequence ID" value="NZ_QJKB01000001.1"/>
</dbReference>
<proteinExistence type="predicted"/>